<gene>
    <name evidence="1" type="ORF">FYK34_02165</name>
</gene>
<reference evidence="1 2" key="1">
    <citation type="submission" date="2019-08" db="EMBL/GenBank/DDBJ databases">
        <title>Chromobacterium paludis, a novel bacterium isolated from a Maryland marsh pond.</title>
        <authorList>
            <person name="Blackburn M.B."/>
            <person name="Gundersen-Rindal D.E."/>
        </authorList>
    </citation>
    <scope>NUCLEOTIDE SEQUENCE [LARGE SCALE GENOMIC DNA]</scope>
    <source>
        <strain evidence="2">IIBBL 257-1</strain>
    </source>
</reference>
<dbReference type="Pfam" id="PF06945">
    <property type="entry name" value="DUF1289"/>
    <property type="match status" value="1"/>
</dbReference>
<sequence length="126" mass="14326">MNHPRPDSPCIALCSTALGDNVCRGCVRTFGEISQWCFMGEAEREAVWRRLPQRQRLLRVAAACGALLELECRDGMEWGRLPSGVRYRLDEDGALHRLTTDGRTEALHRVELTPQHAAEWLLRRGE</sequence>
<organism evidence="1 2">
    <name type="scientific">Chromobacterium paludis</name>
    <dbReference type="NCBI Taxonomy" id="2605945"/>
    <lineage>
        <taxon>Bacteria</taxon>
        <taxon>Pseudomonadati</taxon>
        <taxon>Pseudomonadota</taxon>
        <taxon>Betaproteobacteria</taxon>
        <taxon>Neisseriales</taxon>
        <taxon>Chromobacteriaceae</taxon>
        <taxon>Chromobacterium</taxon>
    </lineage>
</organism>
<dbReference type="PANTHER" id="PTHR35175">
    <property type="entry name" value="DUF1289 DOMAIN-CONTAINING PROTEIN"/>
    <property type="match status" value="1"/>
</dbReference>
<dbReference type="KEGG" id="chrm:FYK34_02165"/>
<dbReference type="Proteomes" id="UP000322079">
    <property type="component" value="Chromosome"/>
</dbReference>
<dbReference type="InterPro" id="IPR010710">
    <property type="entry name" value="DUF1289"/>
</dbReference>
<dbReference type="RefSeq" id="WP_149294846.1">
    <property type="nucleotide sequence ID" value="NZ_CP043473.1"/>
</dbReference>
<dbReference type="EMBL" id="CP043473">
    <property type="protein sequence ID" value="QEL54459.1"/>
    <property type="molecule type" value="Genomic_DNA"/>
</dbReference>
<protein>
    <submittedName>
        <fullName evidence="1">DUF1289 domain-containing protein</fullName>
    </submittedName>
</protein>
<dbReference type="PANTHER" id="PTHR35175:SF1">
    <property type="entry name" value="OXIDOREDUCTASE"/>
    <property type="match status" value="1"/>
</dbReference>
<evidence type="ECO:0000313" key="2">
    <source>
        <dbReference type="Proteomes" id="UP000322079"/>
    </source>
</evidence>
<name>A0A5C1DET2_9NEIS</name>
<accession>A0A5C1DET2</accession>
<evidence type="ECO:0000313" key="1">
    <source>
        <dbReference type="EMBL" id="QEL54459.1"/>
    </source>
</evidence>
<keyword evidence="2" id="KW-1185">Reference proteome</keyword>
<proteinExistence type="predicted"/>
<dbReference type="AlphaFoldDB" id="A0A5C1DET2"/>